<evidence type="ECO:0000313" key="2">
    <source>
        <dbReference type="EMBL" id="EQD57799.1"/>
    </source>
</evidence>
<gene>
    <name evidence="2" type="ORF">B1B_08638</name>
</gene>
<dbReference type="Pfam" id="PF01385">
    <property type="entry name" value="OrfB_IS605"/>
    <property type="match status" value="1"/>
</dbReference>
<dbReference type="InterPro" id="IPR001959">
    <property type="entry name" value="Transposase"/>
</dbReference>
<feature type="non-terminal residue" evidence="2">
    <location>
        <position position="100"/>
    </location>
</feature>
<comment type="caution">
    <text evidence="2">The sequence shown here is derived from an EMBL/GenBank/DDBJ whole genome shotgun (WGS) entry which is preliminary data.</text>
</comment>
<dbReference type="EMBL" id="AUZY01005651">
    <property type="protein sequence ID" value="EQD57799.1"/>
    <property type="molecule type" value="Genomic_DNA"/>
</dbReference>
<dbReference type="AlphaFoldDB" id="T1BXC0"/>
<reference evidence="2" key="1">
    <citation type="submission" date="2013-08" db="EMBL/GenBank/DDBJ databases">
        <authorList>
            <person name="Mendez C."/>
            <person name="Richter M."/>
            <person name="Ferrer M."/>
            <person name="Sanchez J."/>
        </authorList>
    </citation>
    <scope>NUCLEOTIDE SEQUENCE</scope>
</reference>
<proteinExistence type="predicted"/>
<evidence type="ECO:0000259" key="1">
    <source>
        <dbReference type="Pfam" id="PF01385"/>
    </source>
</evidence>
<organism evidence="2">
    <name type="scientific">mine drainage metagenome</name>
    <dbReference type="NCBI Taxonomy" id="410659"/>
    <lineage>
        <taxon>unclassified sequences</taxon>
        <taxon>metagenomes</taxon>
        <taxon>ecological metagenomes</taxon>
    </lineage>
</organism>
<sequence length="100" mass="11548">MKIELHKDIEGTIKTMTIKREGREYYAIFIAANNSEVKKVEDARPVGIDLGLNSFIAMSDGKKAKKPKFFKKSGKRIARWQRIVARRTRHEGKRMAKLQS</sequence>
<protein>
    <submittedName>
        <fullName evidence="2">Transposase, IS605 OrfB family</fullName>
    </submittedName>
</protein>
<name>T1BXC0_9ZZZZ</name>
<accession>T1BXC0</accession>
<reference evidence="2" key="2">
    <citation type="journal article" date="2014" name="ISME J.">
        <title>Microbial stratification in low pH oxic and suboxic macroscopic growths along an acid mine drainage.</title>
        <authorList>
            <person name="Mendez-Garcia C."/>
            <person name="Mesa V."/>
            <person name="Sprenger R.R."/>
            <person name="Richter M."/>
            <person name="Diez M.S."/>
            <person name="Solano J."/>
            <person name="Bargiela R."/>
            <person name="Golyshina O.V."/>
            <person name="Manteca A."/>
            <person name="Ramos J.L."/>
            <person name="Gallego J.R."/>
            <person name="Llorente I."/>
            <person name="Martins Dos Santos V.A."/>
            <person name="Jensen O.N."/>
            <person name="Pelaez A.I."/>
            <person name="Sanchez J."/>
            <person name="Ferrer M."/>
        </authorList>
    </citation>
    <scope>NUCLEOTIDE SEQUENCE</scope>
</reference>
<feature type="domain" description="Probable transposase IS891/IS1136/IS1341" evidence="1">
    <location>
        <begin position="36"/>
        <end position="93"/>
    </location>
</feature>